<dbReference type="EMBL" id="CAJVRL010000047">
    <property type="protein sequence ID" value="CAG8952731.1"/>
    <property type="molecule type" value="Genomic_DNA"/>
</dbReference>
<evidence type="ECO:0000313" key="2">
    <source>
        <dbReference type="EMBL" id="CAG8952731.1"/>
    </source>
</evidence>
<sequence length="182" mass="20555">MPLQALAYLHDAWHPEHYNASLSLPIWQQRSVFENLRFQGGAQIGLQGNGLAIRRSVRQYDTQASTATNEISRRSTCNLRDSGYKCTWRSQTKSFLYEDVKIDCYEERNKSNTMRPEAIIALALGLPSLLISAAAAIIALLTFLGTRRSSSIPGFPETFLLRHEHFHRSSTAELEPLSEESE</sequence>
<proteinExistence type="predicted"/>
<reference evidence="2" key="1">
    <citation type="submission" date="2021-07" db="EMBL/GenBank/DDBJ databases">
        <authorList>
            <person name="Durling M."/>
        </authorList>
    </citation>
    <scope>NUCLEOTIDE SEQUENCE</scope>
</reference>
<name>A0A9N9PMU0_9HELO</name>
<keyword evidence="1" id="KW-0472">Membrane</keyword>
<organism evidence="2 3">
    <name type="scientific">Hymenoscyphus fraxineus</name>
    <dbReference type="NCBI Taxonomy" id="746836"/>
    <lineage>
        <taxon>Eukaryota</taxon>
        <taxon>Fungi</taxon>
        <taxon>Dikarya</taxon>
        <taxon>Ascomycota</taxon>
        <taxon>Pezizomycotina</taxon>
        <taxon>Leotiomycetes</taxon>
        <taxon>Helotiales</taxon>
        <taxon>Helotiaceae</taxon>
        <taxon>Hymenoscyphus</taxon>
    </lineage>
</organism>
<evidence type="ECO:0000313" key="3">
    <source>
        <dbReference type="Proteomes" id="UP000696280"/>
    </source>
</evidence>
<protein>
    <submittedName>
        <fullName evidence="2">Uncharacterized protein</fullName>
    </submittedName>
</protein>
<evidence type="ECO:0000256" key="1">
    <source>
        <dbReference type="SAM" id="Phobius"/>
    </source>
</evidence>
<keyword evidence="1" id="KW-0812">Transmembrane</keyword>
<keyword evidence="3" id="KW-1185">Reference proteome</keyword>
<comment type="caution">
    <text evidence="2">The sequence shown here is derived from an EMBL/GenBank/DDBJ whole genome shotgun (WGS) entry which is preliminary data.</text>
</comment>
<dbReference type="AlphaFoldDB" id="A0A9N9PMU0"/>
<accession>A0A9N9PMU0</accession>
<keyword evidence="1" id="KW-1133">Transmembrane helix</keyword>
<gene>
    <name evidence="2" type="ORF">HYFRA_00008975</name>
</gene>
<dbReference type="Proteomes" id="UP000696280">
    <property type="component" value="Unassembled WGS sequence"/>
</dbReference>
<feature type="transmembrane region" description="Helical" evidence="1">
    <location>
        <begin position="118"/>
        <end position="144"/>
    </location>
</feature>